<reference evidence="1" key="2">
    <citation type="journal article" date="2015" name="Data Brief">
        <title>Shoot transcriptome of the giant reed, Arundo donax.</title>
        <authorList>
            <person name="Barrero R.A."/>
            <person name="Guerrero F.D."/>
            <person name="Moolhuijzen P."/>
            <person name="Goolsby J.A."/>
            <person name="Tidwell J."/>
            <person name="Bellgard S.E."/>
            <person name="Bellgard M.I."/>
        </authorList>
    </citation>
    <scope>NUCLEOTIDE SEQUENCE</scope>
    <source>
        <tissue evidence="1">Shoot tissue taken approximately 20 cm above the soil surface</tissue>
    </source>
</reference>
<dbReference type="EMBL" id="GBRH01204321">
    <property type="protein sequence ID" value="JAD93574.1"/>
    <property type="molecule type" value="Transcribed_RNA"/>
</dbReference>
<protein>
    <submittedName>
        <fullName evidence="1">40S ribosomal protein S5, putative</fullName>
    </submittedName>
</protein>
<reference evidence="1" key="1">
    <citation type="submission" date="2014-09" db="EMBL/GenBank/DDBJ databases">
        <authorList>
            <person name="Magalhaes I.L.F."/>
            <person name="Oliveira U."/>
            <person name="Santos F.R."/>
            <person name="Vidigal T.H.D.A."/>
            <person name="Brescovit A.D."/>
            <person name="Santos A.J."/>
        </authorList>
    </citation>
    <scope>NUCLEOTIDE SEQUENCE</scope>
    <source>
        <tissue evidence="1">Shoot tissue taken approximately 20 cm above the soil surface</tissue>
    </source>
</reference>
<proteinExistence type="predicted"/>
<accession>A0A0A9DYF3</accession>
<keyword evidence="1" id="KW-0687">Ribonucleoprotein</keyword>
<evidence type="ECO:0000313" key="1">
    <source>
        <dbReference type="EMBL" id="JAD93574.1"/>
    </source>
</evidence>
<organism evidence="1">
    <name type="scientific">Arundo donax</name>
    <name type="common">Giant reed</name>
    <name type="synonym">Donax arundinaceus</name>
    <dbReference type="NCBI Taxonomy" id="35708"/>
    <lineage>
        <taxon>Eukaryota</taxon>
        <taxon>Viridiplantae</taxon>
        <taxon>Streptophyta</taxon>
        <taxon>Embryophyta</taxon>
        <taxon>Tracheophyta</taxon>
        <taxon>Spermatophyta</taxon>
        <taxon>Magnoliopsida</taxon>
        <taxon>Liliopsida</taxon>
        <taxon>Poales</taxon>
        <taxon>Poaceae</taxon>
        <taxon>PACMAD clade</taxon>
        <taxon>Arundinoideae</taxon>
        <taxon>Arundineae</taxon>
        <taxon>Arundo</taxon>
    </lineage>
</organism>
<dbReference type="GO" id="GO:0005840">
    <property type="term" value="C:ribosome"/>
    <property type="evidence" value="ECO:0007669"/>
    <property type="project" value="UniProtKB-KW"/>
</dbReference>
<keyword evidence="1" id="KW-0689">Ribosomal protein</keyword>
<name>A0A0A9DYF3_ARUDO</name>
<sequence length="32" mass="3479">MPYIFPTLLGGTQRRGSARLSAPLLRGLPILL</sequence>
<dbReference type="AlphaFoldDB" id="A0A0A9DYF3"/>